<evidence type="ECO:0000259" key="2">
    <source>
        <dbReference type="Pfam" id="PF00487"/>
    </source>
</evidence>
<evidence type="ECO:0000256" key="1">
    <source>
        <dbReference type="SAM" id="Phobius"/>
    </source>
</evidence>
<feature type="transmembrane region" description="Helical" evidence="1">
    <location>
        <begin position="217"/>
        <end position="242"/>
    </location>
</feature>
<evidence type="ECO:0000313" key="4">
    <source>
        <dbReference type="Proteomes" id="UP000270342"/>
    </source>
</evidence>
<dbReference type="AlphaFoldDB" id="A0A494XDT3"/>
<feature type="transmembrane region" description="Helical" evidence="1">
    <location>
        <begin position="187"/>
        <end position="211"/>
    </location>
</feature>
<dbReference type="GO" id="GO:0016491">
    <property type="term" value="F:oxidoreductase activity"/>
    <property type="evidence" value="ECO:0007669"/>
    <property type="project" value="InterPro"/>
</dbReference>
<feature type="transmembrane region" description="Helical" evidence="1">
    <location>
        <begin position="33"/>
        <end position="54"/>
    </location>
</feature>
<dbReference type="GO" id="GO:0006629">
    <property type="term" value="P:lipid metabolic process"/>
    <property type="evidence" value="ECO:0007669"/>
    <property type="project" value="InterPro"/>
</dbReference>
<dbReference type="InterPro" id="IPR005804">
    <property type="entry name" value="FA_desaturase_dom"/>
</dbReference>
<keyword evidence="1" id="KW-0812">Transmembrane</keyword>
<comment type="caution">
    <text evidence="3">The sequence shown here is derived from an EMBL/GenBank/DDBJ whole genome shotgun (WGS) entry which is preliminary data.</text>
</comment>
<sequence>MNLTPLSIDEPLPHRKIIRSWLIPLNIRSTSHALALALFDYVLLFVLLAGVVVFQSVLAKLACALSAGFVTGRLFIIGHDACHQSLTVHRRLNKWIGRITFLPSLTPYSLWDVGHNVVHHGFTNLKGTDFVWAPLTQAEYDALPAHRRLLERLYRCGFGSGLYYLYEMWWRKMLFPNRREMPTRRRIFVLDGLLVCAYGAVWIAALVALAHTTHQSAALLVGLGFVVPFLFWCTMMGFVVYVHHTHRDVSWYTSREEWARSQPFVSTTVHLTFPYGIGSLLHHIMEHTAHHVDMSIPLYRLREAQKRLEQMLPGRIIIQRFSWRWYWDTVRHCKLYDFERRIWTDFKGRVPVERHA</sequence>
<dbReference type="PANTHER" id="PTHR32100">
    <property type="entry name" value="OMEGA-6 FATTY ACID DESATURASE, CHLOROPLASTIC"/>
    <property type="match status" value="1"/>
</dbReference>
<keyword evidence="4" id="KW-1185">Reference proteome</keyword>
<keyword evidence="1" id="KW-0472">Membrane</keyword>
<reference evidence="3 4" key="1">
    <citation type="submission" date="2018-10" db="EMBL/GenBank/DDBJ databases">
        <title>Robbsia sp. DHC34, isolated from soil.</title>
        <authorList>
            <person name="Gao Z.-H."/>
            <person name="Qiu L.-H."/>
        </authorList>
    </citation>
    <scope>NUCLEOTIDE SEQUENCE [LARGE SCALE GENOMIC DNA]</scope>
    <source>
        <strain evidence="3 4">DHC34</strain>
    </source>
</reference>
<protein>
    <submittedName>
        <fullName evidence="3">Fatty acid desaturase</fullName>
    </submittedName>
</protein>
<dbReference type="EMBL" id="RBZU01000012">
    <property type="protein sequence ID" value="RKP47831.1"/>
    <property type="molecule type" value="Genomic_DNA"/>
</dbReference>
<dbReference type="InterPro" id="IPR012171">
    <property type="entry name" value="Fatty_acid_desaturase"/>
</dbReference>
<proteinExistence type="predicted"/>
<dbReference type="Proteomes" id="UP000270342">
    <property type="component" value="Unassembled WGS sequence"/>
</dbReference>
<organism evidence="3 4">
    <name type="scientific">Pararobbsia silviterrae</name>
    <dbReference type="NCBI Taxonomy" id="1792498"/>
    <lineage>
        <taxon>Bacteria</taxon>
        <taxon>Pseudomonadati</taxon>
        <taxon>Pseudomonadota</taxon>
        <taxon>Betaproteobacteria</taxon>
        <taxon>Burkholderiales</taxon>
        <taxon>Burkholderiaceae</taxon>
        <taxon>Pararobbsia</taxon>
    </lineage>
</organism>
<dbReference type="Pfam" id="PF00487">
    <property type="entry name" value="FA_desaturase"/>
    <property type="match status" value="1"/>
</dbReference>
<accession>A0A494XDT3</accession>
<evidence type="ECO:0000313" key="3">
    <source>
        <dbReference type="EMBL" id="RKP47831.1"/>
    </source>
</evidence>
<feature type="domain" description="Fatty acid desaturase" evidence="2">
    <location>
        <begin position="58"/>
        <end position="315"/>
    </location>
</feature>
<dbReference type="OrthoDB" id="104711at2"/>
<dbReference type="RefSeq" id="WP_121089746.1">
    <property type="nucleotide sequence ID" value="NZ_RBZU01000012.1"/>
</dbReference>
<keyword evidence="1" id="KW-1133">Transmembrane helix</keyword>
<gene>
    <name evidence="3" type="ORF">D7S86_22285</name>
</gene>
<name>A0A494XDT3_9BURK</name>